<feature type="region of interest" description="Disordered" evidence="2">
    <location>
        <begin position="479"/>
        <end position="516"/>
    </location>
</feature>
<dbReference type="EMBL" id="OX465077">
    <property type="protein sequence ID" value="CAI9266607.1"/>
    <property type="molecule type" value="Genomic_DNA"/>
</dbReference>
<dbReference type="SMART" id="SM00292">
    <property type="entry name" value="BRCT"/>
    <property type="match status" value="5"/>
</dbReference>
<dbReference type="InterPro" id="IPR059215">
    <property type="entry name" value="BRCT2_TopBP1-like"/>
</dbReference>
<proteinExistence type="predicted"/>
<dbReference type="FunFam" id="3.40.50.10190:FF:000057">
    <property type="entry name" value="Transcription coactivator"/>
    <property type="match status" value="1"/>
</dbReference>
<dbReference type="PROSITE" id="PS50172">
    <property type="entry name" value="BRCT"/>
    <property type="match status" value="5"/>
</dbReference>
<feature type="region of interest" description="Disordered" evidence="2">
    <location>
        <begin position="724"/>
        <end position="785"/>
    </location>
</feature>
<gene>
    <name evidence="4" type="ORF">LSALG_LOCUS7149</name>
</gene>
<feature type="region of interest" description="Disordered" evidence="2">
    <location>
        <begin position="862"/>
        <end position="911"/>
    </location>
</feature>
<evidence type="ECO:0000256" key="1">
    <source>
        <dbReference type="ARBA" id="ARBA00022737"/>
    </source>
</evidence>
<evidence type="ECO:0000259" key="3">
    <source>
        <dbReference type="PROSITE" id="PS50172"/>
    </source>
</evidence>
<feature type="domain" description="BRCT" evidence="3">
    <location>
        <begin position="182"/>
        <end position="261"/>
    </location>
</feature>
<accession>A0AA35VS34</accession>
<dbReference type="PANTHER" id="PTHR13561">
    <property type="entry name" value="DNA REPLICATION REGULATOR DPB11-RELATED"/>
    <property type="match status" value="1"/>
</dbReference>
<reference evidence="4" key="1">
    <citation type="submission" date="2023-04" db="EMBL/GenBank/DDBJ databases">
        <authorList>
            <person name="Vijverberg K."/>
            <person name="Xiong W."/>
            <person name="Schranz E."/>
        </authorList>
    </citation>
    <scope>NUCLEOTIDE SEQUENCE</scope>
</reference>
<dbReference type="Pfam" id="PF12738">
    <property type="entry name" value="PTCB-BRCT"/>
    <property type="match status" value="2"/>
</dbReference>
<protein>
    <recommendedName>
        <fullName evidence="3">BRCT domain-containing protein</fullName>
    </recommendedName>
</protein>
<dbReference type="GO" id="GO:0006270">
    <property type="term" value="P:DNA replication initiation"/>
    <property type="evidence" value="ECO:0007669"/>
    <property type="project" value="TreeGrafter"/>
</dbReference>
<feature type="domain" description="BRCT" evidence="3">
    <location>
        <begin position="617"/>
        <end position="700"/>
    </location>
</feature>
<dbReference type="FunFam" id="3.40.50.10190:FF:000061">
    <property type="entry name" value="Transcription coactivator"/>
    <property type="match status" value="1"/>
</dbReference>
<keyword evidence="5" id="KW-1185">Reference proteome</keyword>
<dbReference type="Pfam" id="PF00533">
    <property type="entry name" value="BRCT"/>
    <property type="match status" value="2"/>
</dbReference>
<feature type="domain" description="BRCT" evidence="3">
    <location>
        <begin position="100"/>
        <end position="184"/>
    </location>
</feature>
<evidence type="ECO:0000256" key="2">
    <source>
        <dbReference type="SAM" id="MobiDB-lite"/>
    </source>
</evidence>
<organism evidence="4 5">
    <name type="scientific">Lactuca saligna</name>
    <name type="common">Willowleaf lettuce</name>
    <dbReference type="NCBI Taxonomy" id="75948"/>
    <lineage>
        <taxon>Eukaryota</taxon>
        <taxon>Viridiplantae</taxon>
        <taxon>Streptophyta</taxon>
        <taxon>Embryophyta</taxon>
        <taxon>Tracheophyta</taxon>
        <taxon>Spermatophyta</taxon>
        <taxon>Magnoliopsida</taxon>
        <taxon>eudicotyledons</taxon>
        <taxon>Gunneridae</taxon>
        <taxon>Pentapetalae</taxon>
        <taxon>asterids</taxon>
        <taxon>campanulids</taxon>
        <taxon>Asterales</taxon>
        <taxon>Asteraceae</taxon>
        <taxon>Cichorioideae</taxon>
        <taxon>Cichorieae</taxon>
        <taxon>Lactucinae</taxon>
        <taxon>Lactuca</taxon>
    </lineage>
</organism>
<feature type="domain" description="BRCT" evidence="3">
    <location>
        <begin position="359"/>
        <end position="451"/>
    </location>
</feature>
<keyword evidence="1" id="KW-0677">Repeat</keyword>
<feature type="compositionally biased region" description="Basic and acidic residues" evidence="2">
    <location>
        <begin position="751"/>
        <end position="764"/>
    </location>
</feature>
<feature type="compositionally biased region" description="Polar residues" evidence="2">
    <location>
        <begin position="729"/>
        <end position="739"/>
    </location>
</feature>
<dbReference type="Proteomes" id="UP001177003">
    <property type="component" value="Chromosome 1"/>
</dbReference>
<sequence length="946" mass="105215">MMRKTTFKGANVFMSRNLVPPEIFASLHDVLKDNGAEIFLCCDPSRNGPDDYHIISSRDHEKFNDLRQKGCNLIGPQCIFSCAKENRVLPKQGFTCCLAMDGVNILTSGFEKEGKDELDKLVTAMGGLLQTKASMDINFVIVKNVLAAKYKWALNTLKKPIVSESWLHQCWKEHRVVPHDSYRVLPFSGLTISVTQVPLDARKEIEKLVIQNGGKYSAELTKKSDKYKVAKRWGHIRIVTRTWFDQSVARRACLNEDSYPVQRSPGTSMNSQRTSLKMQHSQEKVIRNSQGAPISITHQEISCDGMADADLEATLSQNMASTCSDIPGIISEEKTTPTIQPKTCMDIDGCVAEDSQSEGNDLYFLNCKIHLVGFDAPEMRRLVNMVRRGSGSRYMSLNDQLTHIVVGTPSETEKKEVRSLSAMGVINVVKTVWLEDCEREKKELPVLRRHVAYDLLLPKDSMPFNKGFVSAIPGLKQGNTSTVQPPLQNDQSQSQSSLDKGQQKVQHGINNEKQNNKSSVFRGRSFRFSSTFPDVQRGEIVDWIHEGGGKLVDALTEKNVNYTVEAHGVLCSRTQFNGVTNVSSHWIRSCLQDGCLLDVSSHILFSPLQCKIPLPGFTGLQFCVSQYEDKDKELLRNVCHVLGGKLVKRLTKKVNYLICKFTEGPKFEAAREWGIHTVTIEWLWESVNQNKVVDWSGFLPKEATASEREAGMCTMSQYPTQAARMVSTAGASQSQSQDLKTIDGHGQSQLDDNRRGSIRKEVKSKSKVMGSKRSKLSTESGTESSGLNVLDSVCRIISTTQNKATEIDLGGGGGGGVFKSVPDVAAAIEDLLEQTSKIHDHMSPERTPDKNASEVFTSDLHSQEDSHSAFGISKHWTRSSRSSNEKEDITNPRGVGEHTGGIYGNFSETQTESQVVGYEEDLSGRQMIIDRVRTRSGLTPNPITFR</sequence>
<dbReference type="CDD" id="cd17731">
    <property type="entry name" value="BRCT_TopBP1_rpt2_like"/>
    <property type="match status" value="2"/>
</dbReference>
<dbReference type="CDD" id="cd00027">
    <property type="entry name" value="BRCT"/>
    <property type="match status" value="1"/>
</dbReference>
<feature type="domain" description="BRCT" evidence="3">
    <location>
        <begin position="516"/>
        <end position="604"/>
    </location>
</feature>
<dbReference type="AlphaFoldDB" id="A0AA35VS34"/>
<dbReference type="InterPro" id="IPR036420">
    <property type="entry name" value="BRCT_dom_sf"/>
</dbReference>
<feature type="compositionally biased region" description="Low complexity" evidence="2">
    <location>
        <begin position="484"/>
        <end position="504"/>
    </location>
</feature>
<dbReference type="FunFam" id="3.40.50.10190:FF:000052">
    <property type="entry name" value="Transcription coactivator"/>
    <property type="match status" value="1"/>
</dbReference>
<name>A0AA35VS34_LACSI</name>
<evidence type="ECO:0000313" key="5">
    <source>
        <dbReference type="Proteomes" id="UP001177003"/>
    </source>
</evidence>
<dbReference type="Gene3D" id="3.40.50.10190">
    <property type="entry name" value="BRCT domain"/>
    <property type="match status" value="6"/>
</dbReference>
<dbReference type="SUPFAM" id="SSF52113">
    <property type="entry name" value="BRCT domain"/>
    <property type="match status" value="5"/>
</dbReference>
<dbReference type="GO" id="GO:0033314">
    <property type="term" value="P:mitotic DNA replication checkpoint signaling"/>
    <property type="evidence" value="ECO:0007669"/>
    <property type="project" value="TreeGrafter"/>
</dbReference>
<evidence type="ECO:0000313" key="4">
    <source>
        <dbReference type="EMBL" id="CAI9266607.1"/>
    </source>
</evidence>
<dbReference type="InterPro" id="IPR001357">
    <property type="entry name" value="BRCT_dom"/>
</dbReference>
<dbReference type="GO" id="GO:0007095">
    <property type="term" value="P:mitotic G2 DNA damage checkpoint signaling"/>
    <property type="evidence" value="ECO:0007669"/>
    <property type="project" value="TreeGrafter"/>
</dbReference>
<dbReference type="PANTHER" id="PTHR13561:SF20">
    <property type="entry name" value="DNA TOPOISOMERASE 2-BINDING PROTEIN 1"/>
    <property type="match status" value="1"/>
</dbReference>